<dbReference type="OrthoDB" id="1178707at2"/>
<dbReference type="EMBL" id="QGGQ01000004">
    <property type="protein sequence ID" value="PWK23718.1"/>
    <property type="molecule type" value="Genomic_DNA"/>
</dbReference>
<keyword evidence="4" id="KW-1185">Reference proteome</keyword>
<sequence length="150" mass="17530">MGKLISSLDILNTRGTWNTYLKECEQLKSKLEVQTKDIRFLQQLLDRYFDEIVQNENLDEVRESLMRFQDLCYTCGRLKKRLKDHQNRLGGIIKGASDYDPRAIYKEQSWIKKNITSLITDFVAVEKEILIIADGVIQVGKDNRNVLYQA</sequence>
<evidence type="ECO:0000313" key="1">
    <source>
        <dbReference type="EMBL" id="MBD1261041.1"/>
    </source>
</evidence>
<dbReference type="AlphaFoldDB" id="A0A316E256"/>
<reference evidence="1 4" key="2">
    <citation type="submission" date="2020-07" db="EMBL/GenBank/DDBJ databases">
        <title>The draft genome sequence of Maribacter polysiphoniae KCTC 22021.</title>
        <authorList>
            <person name="Mu L."/>
        </authorList>
    </citation>
    <scope>NUCLEOTIDE SEQUENCE [LARGE SCALE GENOMIC DNA]</scope>
    <source>
        <strain evidence="1 4">KCTC 22021</strain>
    </source>
</reference>
<dbReference type="EMBL" id="JACWLN010000004">
    <property type="protein sequence ID" value="MBD1261041.1"/>
    <property type="molecule type" value="Genomic_DNA"/>
</dbReference>
<evidence type="ECO:0000313" key="2">
    <source>
        <dbReference type="EMBL" id="PWK23718.1"/>
    </source>
</evidence>
<dbReference type="RefSeq" id="WP_109650596.1">
    <property type="nucleotide sequence ID" value="NZ_JACWLN010000004.1"/>
</dbReference>
<evidence type="ECO:0000313" key="3">
    <source>
        <dbReference type="Proteomes" id="UP000245667"/>
    </source>
</evidence>
<organism evidence="2 3">
    <name type="scientific">Maribacter polysiphoniae</name>
    <dbReference type="NCBI Taxonomy" id="429344"/>
    <lineage>
        <taxon>Bacteria</taxon>
        <taxon>Pseudomonadati</taxon>
        <taxon>Bacteroidota</taxon>
        <taxon>Flavobacteriia</taxon>
        <taxon>Flavobacteriales</taxon>
        <taxon>Flavobacteriaceae</taxon>
        <taxon>Maribacter</taxon>
    </lineage>
</organism>
<reference evidence="2 3" key="1">
    <citation type="submission" date="2018-05" db="EMBL/GenBank/DDBJ databases">
        <title>Genomic Encyclopedia of Archaeal and Bacterial Type Strains, Phase II (KMG-II): from individual species to whole genera.</title>
        <authorList>
            <person name="Goeker M."/>
        </authorList>
    </citation>
    <scope>NUCLEOTIDE SEQUENCE [LARGE SCALE GENOMIC DNA]</scope>
    <source>
        <strain evidence="2 3">DSM 23514</strain>
    </source>
</reference>
<dbReference type="Proteomes" id="UP000651837">
    <property type="component" value="Unassembled WGS sequence"/>
</dbReference>
<dbReference type="Proteomes" id="UP000245667">
    <property type="component" value="Unassembled WGS sequence"/>
</dbReference>
<comment type="caution">
    <text evidence="2">The sequence shown here is derived from an EMBL/GenBank/DDBJ whole genome shotgun (WGS) entry which is preliminary data.</text>
</comment>
<proteinExistence type="predicted"/>
<accession>A0A316E256</accession>
<gene>
    <name evidence="1" type="ORF">HZY62_10615</name>
    <name evidence="2" type="ORF">LX92_02285</name>
</gene>
<protein>
    <submittedName>
        <fullName evidence="2">Uncharacterized protein</fullName>
    </submittedName>
</protein>
<evidence type="ECO:0000313" key="4">
    <source>
        <dbReference type="Proteomes" id="UP000651837"/>
    </source>
</evidence>
<name>A0A316E256_9FLAO</name>